<evidence type="ECO:0000313" key="3">
    <source>
        <dbReference type="EMBL" id="CAF4454448.1"/>
    </source>
</evidence>
<sequence>RQKKKKDNVVPISTSYSSATTTTNSVNTNSDNSSSSRRRSSNKSSNNDKRIDQSKLVFHCQLAHGSPTGLMSGFSNLKELYQKIADCFEIPASTILYCTLNTHKVDMDKLLSGQ</sequence>
<evidence type="ECO:0000313" key="4">
    <source>
        <dbReference type="Proteomes" id="UP000663881"/>
    </source>
</evidence>
<protein>
    <recommendedName>
        <fullName evidence="2">GIPC1-3 GH1 domain-containing protein</fullName>
    </recommendedName>
</protein>
<feature type="non-terminal residue" evidence="3">
    <location>
        <position position="114"/>
    </location>
</feature>
<feature type="region of interest" description="Disordered" evidence="1">
    <location>
        <begin position="1"/>
        <end position="52"/>
    </location>
</feature>
<dbReference type="Proteomes" id="UP000663881">
    <property type="component" value="Unassembled WGS sequence"/>
</dbReference>
<feature type="compositionally biased region" description="Low complexity" evidence="1">
    <location>
        <begin position="13"/>
        <end position="35"/>
    </location>
</feature>
<dbReference type="AlphaFoldDB" id="A0A820SM20"/>
<dbReference type="InterPro" id="IPR056814">
    <property type="entry name" value="GIPC1-3_GH1"/>
</dbReference>
<feature type="non-terminal residue" evidence="3">
    <location>
        <position position="1"/>
    </location>
</feature>
<comment type="caution">
    <text evidence="3">The sequence shown here is derived from an EMBL/GenBank/DDBJ whole genome shotgun (WGS) entry which is preliminary data.</text>
</comment>
<organism evidence="3 4">
    <name type="scientific">Adineta steineri</name>
    <dbReference type="NCBI Taxonomy" id="433720"/>
    <lineage>
        <taxon>Eukaryota</taxon>
        <taxon>Metazoa</taxon>
        <taxon>Spiralia</taxon>
        <taxon>Gnathifera</taxon>
        <taxon>Rotifera</taxon>
        <taxon>Eurotatoria</taxon>
        <taxon>Bdelloidea</taxon>
        <taxon>Adinetida</taxon>
        <taxon>Adinetidae</taxon>
        <taxon>Adineta</taxon>
    </lineage>
</organism>
<name>A0A820SM20_9BILA</name>
<feature type="domain" description="GIPC1-3 GH1" evidence="2">
    <location>
        <begin position="57"/>
        <end position="114"/>
    </location>
</feature>
<evidence type="ECO:0000259" key="2">
    <source>
        <dbReference type="Pfam" id="PF25083"/>
    </source>
</evidence>
<gene>
    <name evidence="3" type="ORF">OKA104_LOCUS54342</name>
</gene>
<evidence type="ECO:0000256" key="1">
    <source>
        <dbReference type="SAM" id="MobiDB-lite"/>
    </source>
</evidence>
<accession>A0A820SM20</accession>
<dbReference type="PANTHER" id="PTHR12259">
    <property type="entry name" value="RGS-GAIP INTERACTING PROTEIN GIPC"/>
    <property type="match status" value="1"/>
</dbReference>
<dbReference type="PANTHER" id="PTHR12259:SF1">
    <property type="entry name" value="GH21964P"/>
    <property type="match status" value="1"/>
</dbReference>
<dbReference type="EMBL" id="CAJOAY010035974">
    <property type="protein sequence ID" value="CAF4454448.1"/>
    <property type="molecule type" value="Genomic_DNA"/>
</dbReference>
<reference evidence="3" key="1">
    <citation type="submission" date="2021-02" db="EMBL/GenBank/DDBJ databases">
        <authorList>
            <person name="Nowell W R."/>
        </authorList>
    </citation>
    <scope>NUCLEOTIDE SEQUENCE</scope>
</reference>
<proteinExistence type="predicted"/>
<dbReference type="Pfam" id="PF25083">
    <property type="entry name" value="GIPC1_GH1"/>
    <property type="match status" value="1"/>
</dbReference>
<dbReference type="InterPro" id="IPR017379">
    <property type="entry name" value="GIPC1/2/3"/>
</dbReference>